<keyword evidence="3" id="KW-1185">Reference proteome</keyword>
<feature type="transmembrane region" description="Helical" evidence="1">
    <location>
        <begin position="6"/>
        <end position="25"/>
    </location>
</feature>
<proteinExistence type="predicted"/>
<keyword evidence="1" id="KW-1133">Transmembrane helix</keyword>
<keyword evidence="1" id="KW-0472">Membrane</keyword>
<comment type="caution">
    <text evidence="2">The sequence shown here is derived from an EMBL/GenBank/DDBJ whole genome shotgun (WGS) entry which is preliminary data.</text>
</comment>
<gene>
    <name evidence="2" type="ORF">SP90_13850</name>
</gene>
<dbReference type="RefSeq" id="WP_066857477.1">
    <property type="nucleotide sequence ID" value="NZ_JXMS01000029.1"/>
</dbReference>
<dbReference type="Proteomes" id="UP000091979">
    <property type="component" value="Unassembled WGS sequence"/>
</dbReference>
<dbReference type="PATRIC" id="fig|1560234.3.peg.1883"/>
<organism evidence="2 3">
    <name type="scientific">Halodesulfovibrio spirochaetisodalis</name>
    <dbReference type="NCBI Taxonomy" id="1560234"/>
    <lineage>
        <taxon>Bacteria</taxon>
        <taxon>Pseudomonadati</taxon>
        <taxon>Thermodesulfobacteriota</taxon>
        <taxon>Desulfovibrionia</taxon>
        <taxon>Desulfovibrionales</taxon>
        <taxon>Desulfovibrionaceae</taxon>
        <taxon>Halodesulfovibrio</taxon>
    </lineage>
</organism>
<sequence length="149" mass="16617">MPGYKGHLAGGAAVGGGALAAAVYFSYLPNDIWLLSALFAIAVMASLFPDTDTESKGQNFFYSIMAITDILLIVNHYYQWAAILGLFAMLPALGKHRGWTHTWWAMLLVPAPLIALPWIFFREEWTVTLPFYLAAVVGYFSHLLLDREF</sequence>
<keyword evidence="1" id="KW-0812">Transmembrane</keyword>
<feature type="transmembrane region" description="Helical" evidence="1">
    <location>
        <begin position="60"/>
        <end position="90"/>
    </location>
</feature>
<dbReference type="Pfam" id="PF04307">
    <property type="entry name" value="YdjM"/>
    <property type="match status" value="1"/>
</dbReference>
<dbReference type="STRING" id="1560234.SP90_13850"/>
<protein>
    <submittedName>
        <fullName evidence="2">Membrane protein</fullName>
    </submittedName>
</protein>
<dbReference type="AlphaFoldDB" id="A0A1B7X9Z6"/>
<dbReference type="InterPro" id="IPR007404">
    <property type="entry name" value="YdjM-like"/>
</dbReference>
<name>A0A1B7X9Z6_9BACT</name>
<feature type="transmembrane region" description="Helical" evidence="1">
    <location>
        <begin position="102"/>
        <end position="121"/>
    </location>
</feature>
<evidence type="ECO:0000256" key="1">
    <source>
        <dbReference type="SAM" id="Phobius"/>
    </source>
</evidence>
<feature type="transmembrane region" description="Helical" evidence="1">
    <location>
        <begin position="127"/>
        <end position="145"/>
    </location>
</feature>
<evidence type="ECO:0000313" key="3">
    <source>
        <dbReference type="Proteomes" id="UP000091979"/>
    </source>
</evidence>
<feature type="transmembrane region" description="Helical" evidence="1">
    <location>
        <begin position="32"/>
        <end position="48"/>
    </location>
</feature>
<dbReference type="OrthoDB" id="5471444at2"/>
<evidence type="ECO:0000313" key="2">
    <source>
        <dbReference type="EMBL" id="OBQ46176.1"/>
    </source>
</evidence>
<dbReference type="EMBL" id="JXMS01000029">
    <property type="protein sequence ID" value="OBQ46176.1"/>
    <property type="molecule type" value="Genomic_DNA"/>
</dbReference>
<accession>A0A1B7X9Z6</accession>
<reference evidence="2 3" key="1">
    <citation type="submission" date="2015-01" db="EMBL/GenBank/DDBJ databases">
        <title>Desulfovibrio sp. JC271 draft genome sequence.</title>
        <authorList>
            <person name="Shivani Y."/>
            <person name="Subhash Y."/>
            <person name="Sasikala C."/>
            <person name="Ramana C.V."/>
        </authorList>
    </citation>
    <scope>NUCLEOTIDE SEQUENCE [LARGE SCALE GENOMIC DNA]</scope>
    <source>
        <strain evidence="2 3">JC271</strain>
    </source>
</reference>